<accession>A0A520N4B4</accession>
<dbReference type="EC" id="2.4.1.182" evidence="3 11"/>
<evidence type="ECO:0000313" key="12">
    <source>
        <dbReference type="EMBL" id="RZO28276.1"/>
    </source>
</evidence>
<evidence type="ECO:0000256" key="11">
    <source>
        <dbReference type="NCBIfam" id="TIGR00215"/>
    </source>
</evidence>
<keyword evidence="5" id="KW-0444">Lipid biosynthesis</keyword>
<dbReference type="SUPFAM" id="SSF53756">
    <property type="entry name" value="UDP-Glycosyltransferase/glycogen phosphorylase"/>
    <property type="match status" value="1"/>
</dbReference>
<dbReference type="GO" id="GO:0016020">
    <property type="term" value="C:membrane"/>
    <property type="evidence" value="ECO:0007669"/>
    <property type="project" value="GOC"/>
</dbReference>
<dbReference type="Pfam" id="PF02684">
    <property type="entry name" value="LpxB"/>
    <property type="match status" value="1"/>
</dbReference>
<evidence type="ECO:0000256" key="9">
    <source>
        <dbReference type="ARBA" id="ARBA00023098"/>
    </source>
</evidence>
<dbReference type="GO" id="GO:0008915">
    <property type="term" value="F:lipid-A-disaccharide synthase activity"/>
    <property type="evidence" value="ECO:0007669"/>
    <property type="project" value="UniProtKB-UniRule"/>
</dbReference>
<evidence type="ECO:0000256" key="5">
    <source>
        <dbReference type="ARBA" id="ARBA00022516"/>
    </source>
</evidence>
<evidence type="ECO:0000256" key="8">
    <source>
        <dbReference type="ARBA" id="ARBA00022679"/>
    </source>
</evidence>
<keyword evidence="9" id="KW-0443">Lipid metabolism</keyword>
<gene>
    <name evidence="12" type="primary">lpxB</name>
    <name evidence="12" type="ORF">EVA97_02970</name>
</gene>
<dbReference type="NCBIfam" id="TIGR00215">
    <property type="entry name" value="lpxB"/>
    <property type="match status" value="1"/>
</dbReference>
<comment type="function">
    <text evidence="1">Condensation of UDP-2,3-diacylglucosamine and 2,3-diacylglucosamine-1-phosphate to form lipid A disaccharide, a precursor of lipid A, a phosphorylated glycolipid that anchors the lipopolysaccharide to the outer membrane of the cell.</text>
</comment>
<keyword evidence="8 12" id="KW-0808">Transferase</keyword>
<evidence type="ECO:0000256" key="1">
    <source>
        <dbReference type="ARBA" id="ARBA00002056"/>
    </source>
</evidence>
<dbReference type="Proteomes" id="UP000315283">
    <property type="component" value="Unassembled WGS sequence"/>
</dbReference>
<evidence type="ECO:0000256" key="4">
    <source>
        <dbReference type="ARBA" id="ARBA00020902"/>
    </source>
</evidence>
<evidence type="ECO:0000256" key="10">
    <source>
        <dbReference type="ARBA" id="ARBA00048975"/>
    </source>
</evidence>
<keyword evidence="6" id="KW-0441">Lipid A biosynthesis</keyword>
<dbReference type="AlphaFoldDB" id="A0A520N4B4"/>
<comment type="catalytic activity">
    <reaction evidence="10">
        <text>a lipid X + a UDP-2-N,3-O-bis[(3R)-3-hydroxyacyl]-alpha-D-glucosamine = a lipid A disaccharide + UDP + H(+)</text>
        <dbReference type="Rhea" id="RHEA:67828"/>
        <dbReference type="ChEBI" id="CHEBI:15378"/>
        <dbReference type="ChEBI" id="CHEBI:58223"/>
        <dbReference type="ChEBI" id="CHEBI:137748"/>
        <dbReference type="ChEBI" id="CHEBI:176338"/>
        <dbReference type="ChEBI" id="CHEBI:176343"/>
        <dbReference type="EC" id="2.4.1.182"/>
    </reaction>
</comment>
<comment type="caution">
    <text evidence="12">The sequence shown here is derived from an EMBL/GenBank/DDBJ whole genome shotgun (WGS) entry which is preliminary data.</text>
</comment>
<dbReference type="PANTHER" id="PTHR30372:SF4">
    <property type="entry name" value="LIPID-A-DISACCHARIDE SYNTHASE, MITOCHONDRIAL-RELATED"/>
    <property type="match status" value="1"/>
</dbReference>
<name>A0A520N4B4_9GAMM</name>
<reference evidence="12 13" key="1">
    <citation type="submission" date="2019-02" db="EMBL/GenBank/DDBJ databases">
        <title>Prokaryotic population dynamics and viral predation in marine succession experiment using metagenomics: the confinement effect.</title>
        <authorList>
            <person name="Haro-Moreno J.M."/>
            <person name="Rodriguez-Valera F."/>
            <person name="Lopez-Perez M."/>
        </authorList>
    </citation>
    <scope>NUCLEOTIDE SEQUENCE [LARGE SCALE GENOMIC DNA]</scope>
    <source>
        <strain evidence="12">MED-G164</strain>
    </source>
</reference>
<dbReference type="GO" id="GO:0005543">
    <property type="term" value="F:phospholipid binding"/>
    <property type="evidence" value="ECO:0007669"/>
    <property type="project" value="TreeGrafter"/>
</dbReference>
<evidence type="ECO:0000256" key="6">
    <source>
        <dbReference type="ARBA" id="ARBA00022556"/>
    </source>
</evidence>
<organism evidence="12 13">
    <name type="scientific">SAR86 cluster bacterium</name>
    <dbReference type="NCBI Taxonomy" id="2030880"/>
    <lineage>
        <taxon>Bacteria</taxon>
        <taxon>Pseudomonadati</taxon>
        <taxon>Pseudomonadota</taxon>
        <taxon>Gammaproteobacteria</taxon>
        <taxon>SAR86 cluster</taxon>
    </lineage>
</organism>
<comment type="similarity">
    <text evidence="2">Belongs to the LpxB family.</text>
</comment>
<dbReference type="PANTHER" id="PTHR30372">
    <property type="entry name" value="LIPID-A-DISACCHARIDE SYNTHASE"/>
    <property type="match status" value="1"/>
</dbReference>
<evidence type="ECO:0000313" key="13">
    <source>
        <dbReference type="Proteomes" id="UP000315283"/>
    </source>
</evidence>
<protein>
    <recommendedName>
        <fullName evidence="4 11">Lipid-A-disaccharide synthase</fullName>
        <ecNumber evidence="3 11">2.4.1.182</ecNumber>
    </recommendedName>
</protein>
<proteinExistence type="inferred from homology"/>
<evidence type="ECO:0000256" key="3">
    <source>
        <dbReference type="ARBA" id="ARBA00012687"/>
    </source>
</evidence>
<dbReference type="GO" id="GO:0009245">
    <property type="term" value="P:lipid A biosynthetic process"/>
    <property type="evidence" value="ECO:0007669"/>
    <property type="project" value="UniProtKB-UniRule"/>
</dbReference>
<evidence type="ECO:0000256" key="2">
    <source>
        <dbReference type="ARBA" id="ARBA00007868"/>
    </source>
</evidence>
<sequence>MPTNRPLNIGVVCGEHSGDRLGAGLIKEIKKNSDVNLFGVGGPKLEELGVNSEFNFSEINVMGFVQPLLKYRKLKNLRNSLIETFINKKIDLFIGIDSPDFNMGIHKALKKHHVSKNIQVVSPSVWGWRQNRIKSIQANIDLTLCLFNFEDNFYKKEGHKSFHLGHPFYSLNKIDRIDVLKKYNFAEDKKYISVLPGSRVSELQDMLPIYKEFIQEHSQENNDYLYLIPAADKKLMKVLVKSFHASNLPVIIKENSMREFLSISELSIVTSGTASLESAVLGCSPIICYKTNFINYSIISRMLKVDNIGLPNLLLGDRYFVELLQNDFNKQNIKNAIKETLLLKQNSENIAESLKEMLKGRGYSDAARELTLI</sequence>
<dbReference type="InterPro" id="IPR003835">
    <property type="entry name" value="Glyco_trans_19"/>
</dbReference>
<keyword evidence="7 12" id="KW-0328">Glycosyltransferase</keyword>
<dbReference type="EMBL" id="SHBJ01000016">
    <property type="protein sequence ID" value="RZO28276.1"/>
    <property type="molecule type" value="Genomic_DNA"/>
</dbReference>
<evidence type="ECO:0000256" key="7">
    <source>
        <dbReference type="ARBA" id="ARBA00022676"/>
    </source>
</evidence>